<dbReference type="Pfam" id="PF00393">
    <property type="entry name" value="6PGD"/>
    <property type="match status" value="1"/>
</dbReference>
<dbReference type="SMART" id="SM01350">
    <property type="entry name" value="6PGD"/>
    <property type="match status" value="1"/>
</dbReference>
<evidence type="ECO:0000256" key="3">
    <source>
        <dbReference type="ARBA" id="ARBA00023064"/>
    </source>
</evidence>
<reference evidence="5 6" key="1">
    <citation type="journal article" date="2015" name="Nature">
        <title>rRNA introns, odd ribosomes, and small enigmatic genomes across a large radiation of phyla.</title>
        <authorList>
            <person name="Brown C.T."/>
            <person name="Hug L.A."/>
            <person name="Thomas B.C."/>
            <person name="Sharon I."/>
            <person name="Castelle C.J."/>
            <person name="Singh A."/>
            <person name="Wilkins M.J."/>
            <person name="Williams K.H."/>
            <person name="Banfield J.F."/>
        </authorList>
    </citation>
    <scope>NUCLEOTIDE SEQUENCE [LARGE SCALE GENOMIC DNA]</scope>
</reference>
<evidence type="ECO:0000313" key="5">
    <source>
        <dbReference type="EMBL" id="KKR87889.1"/>
    </source>
</evidence>
<dbReference type="Gene3D" id="3.40.50.720">
    <property type="entry name" value="NAD(P)-binding Rossmann-like Domain"/>
    <property type="match status" value="1"/>
</dbReference>
<comment type="caution">
    <text evidence="5">The sequence shown here is derived from an EMBL/GenBank/DDBJ whole genome shotgun (WGS) entry which is preliminary data.</text>
</comment>
<dbReference type="GO" id="GO:0019521">
    <property type="term" value="P:D-gluconate metabolic process"/>
    <property type="evidence" value="ECO:0007669"/>
    <property type="project" value="UniProtKB-KW"/>
</dbReference>
<dbReference type="GO" id="GO:0050661">
    <property type="term" value="F:NADP binding"/>
    <property type="evidence" value="ECO:0007669"/>
    <property type="project" value="InterPro"/>
</dbReference>
<protein>
    <submittedName>
        <fullName evidence="5">6-phosphogluconate dehydrogenase,decarboxylating</fullName>
    </submittedName>
</protein>
<dbReference type="InterPro" id="IPR013328">
    <property type="entry name" value="6PGD_dom2"/>
</dbReference>
<evidence type="ECO:0000256" key="1">
    <source>
        <dbReference type="ARBA" id="ARBA00008419"/>
    </source>
</evidence>
<dbReference type="InterPro" id="IPR036291">
    <property type="entry name" value="NAD(P)-bd_dom_sf"/>
</dbReference>
<dbReference type="InterPro" id="IPR008927">
    <property type="entry name" value="6-PGluconate_DH-like_C_sf"/>
</dbReference>
<evidence type="ECO:0000313" key="6">
    <source>
        <dbReference type="Proteomes" id="UP000034854"/>
    </source>
</evidence>
<dbReference type="PANTHER" id="PTHR11811">
    <property type="entry name" value="6-PHOSPHOGLUCONATE DEHYDROGENASE"/>
    <property type="match status" value="1"/>
</dbReference>
<proteinExistence type="inferred from homology"/>
<dbReference type="InterPro" id="IPR006183">
    <property type="entry name" value="Pgluconate_DH"/>
</dbReference>
<dbReference type="NCBIfam" id="NF007161">
    <property type="entry name" value="PRK09599.1"/>
    <property type="match status" value="1"/>
</dbReference>
<dbReference type="Proteomes" id="UP000034854">
    <property type="component" value="Unassembled WGS sequence"/>
</dbReference>
<dbReference type="InterPro" id="IPR006115">
    <property type="entry name" value="6PGDH_NADP-bd"/>
</dbReference>
<keyword evidence="2" id="KW-0560">Oxidoreductase</keyword>
<accession>A0A0G0UG79</accession>
<sequence length="328" mass="35555">MRIGFVGLGKMGGRMVIKLLEGGHEVVVWNRTEEKVSALSAQVSGFRLKGKLIAAGSIEDLVKKLEKPRIIWSMLPARSAGSGSETGDATQEILDSFDNTQDGRVESDIEAGDILIDGGNAHYADSQKRYGYFKSKNIKFLGIGVSGGVVAARDGYPLMVGGDKSAYDHIKPILDTLVKPSGGHEYFGEGGAGHFVKMVHNGIEYGYMQSIGEGFGVLSKSPYKLDLVKVARLYTKGTLVSGFMMDRTVESLEKDPKLKQLDGVIDASGEGEWTINEGEKLKVPVSVIKESFEFRKKSKTDKNISSSFAARLVAALRQAFGGHEVKKK</sequence>
<dbReference type="Pfam" id="PF03446">
    <property type="entry name" value="NAD_binding_2"/>
    <property type="match status" value="1"/>
</dbReference>
<dbReference type="GO" id="GO:0006098">
    <property type="term" value="P:pentose-phosphate shunt"/>
    <property type="evidence" value="ECO:0007669"/>
    <property type="project" value="InterPro"/>
</dbReference>
<dbReference type="GO" id="GO:0004616">
    <property type="term" value="F:phosphogluconate dehydrogenase (decarboxylating) activity"/>
    <property type="evidence" value="ECO:0007669"/>
    <property type="project" value="InterPro"/>
</dbReference>
<dbReference type="PRINTS" id="PR00076">
    <property type="entry name" value="6PGDHDRGNASE"/>
</dbReference>
<dbReference type="PATRIC" id="fig|1618409.3.peg.201"/>
<name>A0A0G0UG79_9BACT</name>
<gene>
    <name evidence="5" type="ORF">UU34_C0002G0006</name>
</gene>
<dbReference type="AlphaFoldDB" id="A0A0G0UG79"/>
<evidence type="ECO:0000259" key="4">
    <source>
        <dbReference type="SMART" id="SM01350"/>
    </source>
</evidence>
<evidence type="ECO:0000256" key="2">
    <source>
        <dbReference type="ARBA" id="ARBA00023002"/>
    </source>
</evidence>
<keyword evidence="3" id="KW-0311">Gluconate utilization</keyword>
<dbReference type="SUPFAM" id="SSF51735">
    <property type="entry name" value="NAD(P)-binding Rossmann-fold domains"/>
    <property type="match status" value="1"/>
</dbReference>
<dbReference type="SUPFAM" id="SSF48179">
    <property type="entry name" value="6-phosphogluconate dehydrogenase C-terminal domain-like"/>
    <property type="match status" value="1"/>
</dbReference>
<feature type="domain" description="6-phosphogluconate dehydrogenase C-terminal" evidence="4">
    <location>
        <begin position="193"/>
        <end position="328"/>
    </location>
</feature>
<dbReference type="InterPro" id="IPR006114">
    <property type="entry name" value="6PGDH_C"/>
</dbReference>
<dbReference type="Gene3D" id="1.10.1040.10">
    <property type="entry name" value="N-(1-d-carboxylethyl)-l-norvaline Dehydrogenase, domain 2"/>
    <property type="match status" value="1"/>
</dbReference>
<comment type="similarity">
    <text evidence="1">Belongs to the 6-phosphogluconate dehydrogenase family.</text>
</comment>
<organism evidence="5 6">
    <name type="scientific">Candidatus Curtissbacteria bacterium GW2011_GWA1_41_11</name>
    <dbReference type="NCBI Taxonomy" id="1618409"/>
    <lineage>
        <taxon>Bacteria</taxon>
        <taxon>Candidatus Curtissiibacteriota</taxon>
    </lineage>
</organism>
<dbReference type="EMBL" id="LCAG01000002">
    <property type="protein sequence ID" value="KKR87889.1"/>
    <property type="molecule type" value="Genomic_DNA"/>
</dbReference>